<reference evidence="3 4" key="1">
    <citation type="submission" date="2013-12" db="EMBL/GenBank/DDBJ databases">
        <title>Draft genome of the parsitic nematode Ancylostoma duodenale.</title>
        <authorList>
            <person name="Mitreva M."/>
        </authorList>
    </citation>
    <scope>NUCLEOTIDE SEQUENCE [LARGE SCALE GENOMIC DNA]</scope>
    <source>
        <strain evidence="3 4">Zhejiang</strain>
    </source>
</reference>
<dbReference type="EMBL" id="KN730675">
    <property type="protein sequence ID" value="KIH60742.1"/>
    <property type="molecule type" value="Genomic_DNA"/>
</dbReference>
<keyword evidence="2" id="KW-1133">Transmembrane helix</keyword>
<name>A0A0C2DE68_9BILA</name>
<protein>
    <submittedName>
        <fullName evidence="3">Uncharacterized protein</fullName>
    </submittedName>
</protein>
<dbReference type="Proteomes" id="UP000054047">
    <property type="component" value="Unassembled WGS sequence"/>
</dbReference>
<accession>A0A0C2DE68</accession>
<dbReference type="AlphaFoldDB" id="A0A0C2DE68"/>
<dbReference type="OrthoDB" id="5813042at2759"/>
<organism evidence="3 4">
    <name type="scientific">Ancylostoma duodenale</name>
    <dbReference type="NCBI Taxonomy" id="51022"/>
    <lineage>
        <taxon>Eukaryota</taxon>
        <taxon>Metazoa</taxon>
        <taxon>Ecdysozoa</taxon>
        <taxon>Nematoda</taxon>
        <taxon>Chromadorea</taxon>
        <taxon>Rhabditida</taxon>
        <taxon>Rhabditina</taxon>
        <taxon>Rhabditomorpha</taxon>
        <taxon>Strongyloidea</taxon>
        <taxon>Ancylostomatidae</taxon>
        <taxon>Ancylostomatinae</taxon>
        <taxon>Ancylostoma</taxon>
    </lineage>
</organism>
<proteinExistence type="predicted"/>
<keyword evidence="2" id="KW-0812">Transmembrane</keyword>
<gene>
    <name evidence="3" type="ORF">ANCDUO_08999</name>
</gene>
<keyword evidence="2" id="KW-0472">Membrane</keyword>
<feature type="transmembrane region" description="Helical" evidence="2">
    <location>
        <begin position="99"/>
        <end position="119"/>
    </location>
</feature>
<keyword evidence="4" id="KW-1185">Reference proteome</keyword>
<evidence type="ECO:0000256" key="2">
    <source>
        <dbReference type="SAM" id="Phobius"/>
    </source>
</evidence>
<evidence type="ECO:0000313" key="4">
    <source>
        <dbReference type="Proteomes" id="UP000054047"/>
    </source>
</evidence>
<evidence type="ECO:0000313" key="3">
    <source>
        <dbReference type="EMBL" id="KIH60742.1"/>
    </source>
</evidence>
<feature type="region of interest" description="Disordered" evidence="1">
    <location>
        <begin position="166"/>
        <end position="188"/>
    </location>
</feature>
<evidence type="ECO:0000256" key="1">
    <source>
        <dbReference type="SAM" id="MobiDB-lite"/>
    </source>
</evidence>
<sequence length="188" mass="21760">MELMTVNSAQEREKGVNILLTTRTEFDSDPAEFLDDYRRMNTAISWLRQGQSVGRRSNLSDRSRPTIWRSPARLDDPPPGCLLASFKLYHRPRPGSRQLIISMYSYTVIYIAIPVYIYIRINSYYPAGPEYSSMDSSLRCDDAYYGTEGHETDHQISPRLCEYMDPESKKKNTEELSKIIERNSVAEE</sequence>